<evidence type="ECO:0000313" key="1">
    <source>
        <dbReference type="EMBL" id="RMW96821.1"/>
    </source>
</evidence>
<accession>A0A3M6Q308</accession>
<dbReference type="Proteomes" id="UP000267035">
    <property type="component" value="Unassembled WGS sequence"/>
</dbReference>
<gene>
    <name evidence="1" type="ORF">EBQ25_10820</name>
</gene>
<protein>
    <submittedName>
        <fullName evidence="1">Uncharacterized protein</fullName>
    </submittedName>
</protein>
<name>A0A3M6Q308_9BURK</name>
<proteinExistence type="predicted"/>
<dbReference type="Pfam" id="PF24724">
    <property type="entry name" value="DUF7676"/>
    <property type="match status" value="1"/>
</dbReference>
<dbReference type="EMBL" id="RDQL01000018">
    <property type="protein sequence ID" value="RMW96821.1"/>
    <property type="molecule type" value="Genomic_DNA"/>
</dbReference>
<organism evidence="1 2">
    <name type="scientific">Allofranklinella schreckenbergeri</name>
    <dbReference type="NCBI Taxonomy" id="1076744"/>
    <lineage>
        <taxon>Bacteria</taxon>
        <taxon>Pseudomonadati</taxon>
        <taxon>Pseudomonadota</taxon>
        <taxon>Betaproteobacteria</taxon>
        <taxon>Burkholderiales</taxon>
        <taxon>Comamonadaceae</taxon>
        <taxon>Allofranklinella</taxon>
    </lineage>
</organism>
<comment type="caution">
    <text evidence="1">The sequence shown here is derived from an EMBL/GenBank/DDBJ whole genome shotgun (WGS) entry which is preliminary data.</text>
</comment>
<reference evidence="1 2" key="1">
    <citation type="submission" date="2018-10" db="EMBL/GenBank/DDBJ databases">
        <title>Comamonadaceae CDC group NO-1 genome sequencing and assembly.</title>
        <authorList>
            <person name="Bernier A.-M."/>
            <person name="Bernard K."/>
        </authorList>
    </citation>
    <scope>NUCLEOTIDE SEQUENCE [LARGE SCALE GENOMIC DNA]</scope>
    <source>
        <strain evidence="1 2">NML161473</strain>
    </source>
</reference>
<keyword evidence="2" id="KW-1185">Reference proteome</keyword>
<evidence type="ECO:0000313" key="2">
    <source>
        <dbReference type="Proteomes" id="UP000267035"/>
    </source>
</evidence>
<dbReference type="AlphaFoldDB" id="A0A3M6Q308"/>
<dbReference type="InterPro" id="IPR056093">
    <property type="entry name" value="DUF7676"/>
</dbReference>
<sequence>MAAPERVTDRDGSVSEVWPLPTDEDTLWMLLQDVFGNWWQHIHFGVCVPGAVYEIKAPNAPQRMSLLDGYATIDFGPWHLHLCIGTFKGVTPKLAHERRTGRAELYRLLDRNGAPRSWGLRLFTHAGHQQLTVFLPNPFLTDEQKRLNPPDWGRLQAWNELRSGYLNLPPDPADQSGKGFVCGG</sequence>